<evidence type="ECO:0000256" key="2">
    <source>
        <dbReference type="ARBA" id="ARBA00008053"/>
    </source>
</evidence>
<evidence type="ECO:0000256" key="6">
    <source>
        <dbReference type="SAM" id="Phobius"/>
    </source>
</evidence>
<protein>
    <submittedName>
        <fullName evidence="7">DUF445 family protein</fullName>
    </submittedName>
</protein>
<dbReference type="InterPro" id="IPR016991">
    <property type="entry name" value="UCP032178"/>
</dbReference>
<dbReference type="GO" id="GO:0005886">
    <property type="term" value="C:plasma membrane"/>
    <property type="evidence" value="ECO:0007669"/>
    <property type="project" value="UniProtKB-SubCell"/>
</dbReference>
<sequence length="377" mass="42602">MGFLLVLFMIFIGALIGGVTNSIAIKMLFRPYEAKYLGKWKVPFTPGLIPKRREELAKQLGRMVVEHLLTPAGMKRRLENSRFKQNVSEWITTEINKVYNSNQSLLSILHSIGISVSERQVKGVIHGFGKKKLQNFVERNGERSLRQLLGARSLEKSERQIEQLSSYIQKALVQYVGGSEARQKISDIIQAYLGGRGFLGNMISSFLGNNSLADHIQPLIVQYIESEDGKEMLERLLSSEWEKVLDKNVYTIANLIGEETLDSVIQMISDQIVPEGKLDQPLIEWLPSHIPQFINQRVVPTLVEKATDILIHQMDVLFHSLKIEEIVEAEVASFPIQRVEQLVLNISRREFKMITYLGALLGGIIGLVQGIIVLILS</sequence>
<keyword evidence="4 6" id="KW-1133">Transmembrane helix</keyword>
<proteinExistence type="inferred from homology"/>
<feature type="transmembrane region" description="Helical" evidence="6">
    <location>
        <begin position="6"/>
        <end position="29"/>
    </location>
</feature>
<dbReference type="KEGG" id="aqt:FN924_05675"/>
<evidence type="ECO:0000313" key="7">
    <source>
        <dbReference type="EMBL" id="QDP39708.1"/>
    </source>
</evidence>
<evidence type="ECO:0000256" key="5">
    <source>
        <dbReference type="ARBA" id="ARBA00023136"/>
    </source>
</evidence>
<dbReference type="PANTHER" id="PTHR35791:SF1">
    <property type="entry name" value="UPF0754 MEMBRANE PROTEIN YHEB"/>
    <property type="match status" value="1"/>
</dbReference>
<dbReference type="EMBL" id="CP041666">
    <property type="protein sequence ID" value="QDP39708.1"/>
    <property type="molecule type" value="Genomic_DNA"/>
</dbReference>
<dbReference type="Pfam" id="PF04286">
    <property type="entry name" value="DUF445"/>
    <property type="match status" value="1"/>
</dbReference>
<name>A0A516KE92_9BACI</name>
<feature type="transmembrane region" description="Helical" evidence="6">
    <location>
        <begin position="354"/>
        <end position="376"/>
    </location>
</feature>
<dbReference type="RefSeq" id="WP_143892554.1">
    <property type="nucleotide sequence ID" value="NZ_CP041666.1"/>
</dbReference>
<evidence type="ECO:0000313" key="8">
    <source>
        <dbReference type="Proteomes" id="UP000315215"/>
    </source>
</evidence>
<dbReference type="InterPro" id="IPR007383">
    <property type="entry name" value="DUF445"/>
</dbReference>
<dbReference type="PANTHER" id="PTHR35791">
    <property type="entry name" value="UPF0754 MEMBRANE PROTEIN YHEB"/>
    <property type="match status" value="1"/>
</dbReference>
<evidence type="ECO:0000256" key="1">
    <source>
        <dbReference type="ARBA" id="ARBA00004236"/>
    </source>
</evidence>
<keyword evidence="3 6" id="KW-0812">Transmembrane</keyword>
<keyword evidence="5 6" id="KW-0472">Membrane</keyword>
<comment type="subcellular location">
    <subcellularLocation>
        <location evidence="1">Cell membrane</location>
    </subcellularLocation>
</comment>
<evidence type="ECO:0000256" key="4">
    <source>
        <dbReference type="ARBA" id="ARBA00022989"/>
    </source>
</evidence>
<dbReference type="AlphaFoldDB" id="A0A516KE92"/>
<accession>A0A516KE92</accession>
<dbReference type="OrthoDB" id="9787430at2"/>
<reference evidence="7 8" key="1">
    <citation type="submission" date="2019-07" db="EMBL/GenBank/DDBJ databases">
        <authorList>
            <person name="Li J."/>
        </authorList>
    </citation>
    <scope>NUCLEOTIDE SEQUENCE [LARGE SCALE GENOMIC DNA]</scope>
    <source>
        <strain evidence="7 8">TKL69</strain>
    </source>
</reference>
<keyword evidence="8" id="KW-1185">Reference proteome</keyword>
<organism evidence="7 8">
    <name type="scientific">Radiobacillus deserti</name>
    <dbReference type="NCBI Taxonomy" id="2594883"/>
    <lineage>
        <taxon>Bacteria</taxon>
        <taxon>Bacillati</taxon>
        <taxon>Bacillota</taxon>
        <taxon>Bacilli</taxon>
        <taxon>Bacillales</taxon>
        <taxon>Bacillaceae</taxon>
        <taxon>Radiobacillus</taxon>
    </lineage>
</organism>
<evidence type="ECO:0000256" key="3">
    <source>
        <dbReference type="ARBA" id="ARBA00022692"/>
    </source>
</evidence>
<gene>
    <name evidence="7" type="ORF">FN924_05675</name>
</gene>
<comment type="similarity">
    <text evidence="2">Belongs to the UPF0754 family.</text>
</comment>
<dbReference type="Proteomes" id="UP000315215">
    <property type="component" value="Chromosome"/>
</dbReference>
<dbReference type="PIRSF" id="PIRSF032178">
    <property type="entry name" value="UCP032178"/>
    <property type="match status" value="1"/>
</dbReference>